<keyword evidence="1 2" id="KW-0103">Bromodomain</keyword>
<dbReference type="PANTHER" id="PTHR45926">
    <property type="entry name" value="OSJNBA0053K19.4 PROTEIN"/>
    <property type="match status" value="1"/>
</dbReference>
<gene>
    <name evidence="4" type="ORF">TVAG_185690</name>
</gene>
<sequence length="217" mass="25419">MSGIEKIKIEQALKVTRKMYENPAFALFRDPVDPATPGYYQSIKNPQDISSILGRLEKGQYLSFEKWRDDVKQIFTNCRKFNDQFEDLVDYANQCQAIFEKYMKELPPLTMSLMSTEMLSQIDKLQKLFKNPPKAIKEILPKDNKYTHDQLNMQDSDKSKLLERINNFSSPDDILRVTHIMEYFKIPKNSEHNGIINYSADKLTDEVYWNLGATFPK</sequence>
<dbReference type="VEuPathDB" id="TrichDB:TVAGG3_0392560"/>
<dbReference type="SMART" id="SM00297">
    <property type="entry name" value="BROMO"/>
    <property type="match status" value="1"/>
</dbReference>
<name>A2D8L3_TRIV3</name>
<proteinExistence type="predicted"/>
<dbReference type="KEGG" id="tva:5468824"/>
<dbReference type="EMBL" id="DS113179">
    <property type="protein sequence ID" value="EAY23262.1"/>
    <property type="molecule type" value="Genomic_DNA"/>
</dbReference>
<dbReference type="STRING" id="5722.A2D8L3"/>
<feature type="domain" description="Bromo" evidence="3">
    <location>
        <begin position="17"/>
        <end position="89"/>
    </location>
</feature>
<dbReference type="AlphaFoldDB" id="A2D8L3"/>
<protein>
    <submittedName>
        <fullName evidence="4">Bromodomain containing protein</fullName>
    </submittedName>
</protein>
<evidence type="ECO:0000259" key="3">
    <source>
        <dbReference type="PROSITE" id="PS50014"/>
    </source>
</evidence>
<evidence type="ECO:0000313" key="5">
    <source>
        <dbReference type="Proteomes" id="UP000001542"/>
    </source>
</evidence>
<evidence type="ECO:0000256" key="1">
    <source>
        <dbReference type="ARBA" id="ARBA00023117"/>
    </source>
</evidence>
<reference evidence="4" key="1">
    <citation type="submission" date="2006-10" db="EMBL/GenBank/DDBJ databases">
        <authorList>
            <person name="Amadeo P."/>
            <person name="Zhao Q."/>
            <person name="Wortman J."/>
            <person name="Fraser-Liggett C."/>
            <person name="Carlton J."/>
        </authorList>
    </citation>
    <scope>NUCLEOTIDE SEQUENCE</scope>
    <source>
        <strain evidence="4">G3</strain>
    </source>
</reference>
<dbReference type="PROSITE" id="PS50014">
    <property type="entry name" value="BROMODOMAIN_2"/>
    <property type="match status" value="1"/>
</dbReference>
<reference evidence="4" key="2">
    <citation type="journal article" date="2007" name="Science">
        <title>Draft genome sequence of the sexually transmitted pathogen Trichomonas vaginalis.</title>
        <authorList>
            <person name="Carlton J.M."/>
            <person name="Hirt R.P."/>
            <person name="Silva J.C."/>
            <person name="Delcher A.L."/>
            <person name="Schatz M."/>
            <person name="Zhao Q."/>
            <person name="Wortman J.R."/>
            <person name="Bidwell S.L."/>
            <person name="Alsmark U.C.M."/>
            <person name="Besteiro S."/>
            <person name="Sicheritz-Ponten T."/>
            <person name="Noel C.J."/>
            <person name="Dacks J.B."/>
            <person name="Foster P.G."/>
            <person name="Simillion C."/>
            <person name="Van de Peer Y."/>
            <person name="Miranda-Saavedra D."/>
            <person name="Barton G.J."/>
            <person name="Westrop G.D."/>
            <person name="Mueller S."/>
            <person name="Dessi D."/>
            <person name="Fiori P.L."/>
            <person name="Ren Q."/>
            <person name="Paulsen I."/>
            <person name="Zhang H."/>
            <person name="Bastida-Corcuera F.D."/>
            <person name="Simoes-Barbosa A."/>
            <person name="Brown M.T."/>
            <person name="Hayes R.D."/>
            <person name="Mukherjee M."/>
            <person name="Okumura C.Y."/>
            <person name="Schneider R."/>
            <person name="Smith A.J."/>
            <person name="Vanacova S."/>
            <person name="Villalvazo M."/>
            <person name="Haas B.J."/>
            <person name="Pertea M."/>
            <person name="Feldblyum T.V."/>
            <person name="Utterback T.R."/>
            <person name="Shu C.L."/>
            <person name="Osoegawa K."/>
            <person name="de Jong P.J."/>
            <person name="Hrdy I."/>
            <person name="Horvathova L."/>
            <person name="Zubacova Z."/>
            <person name="Dolezal P."/>
            <person name="Malik S.B."/>
            <person name="Logsdon J.M. Jr."/>
            <person name="Henze K."/>
            <person name="Gupta A."/>
            <person name="Wang C.C."/>
            <person name="Dunne R.L."/>
            <person name="Upcroft J.A."/>
            <person name="Upcroft P."/>
            <person name="White O."/>
            <person name="Salzberg S.L."/>
            <person name="Tang P."/>
            <person name="Chiu C.-H."/>
            <person name="Lee Y.-S."/>
            <person name="Embley T.M."/>
            <person name="Coombs G.H."/>
            <person name="Mottram J.C."/>
            <person name="Tachezy J."/>
            <person name="Fraser-Liggett C.M."/>
            <person name="Johnson P.J."/>
        </authorList>
    </citation>
    <scope>NUCLEOTIDE SEQUENCE [LARGE SCALE GENOMIC DNA]</scope>
    <source>
        <strain evidence="4">G3</strain>
    </source>
</reference>
<dbReference type="Pfam" id="PF00439">
    <property type="entry name" value="Bromodomain"/>
    <property type="match status" value="1"/>
</dbReference>
<organism evidence="4 5">
    <name type="scientific">Trichomonas vaginalis (strain ATCC PRA-98 / G3)</name>
    <dbReference type="NCBI Taxonomy" id="412133"/>
    <lineage>
        <taxon>Eukaryota</taxon>
        <taxon>Metamonada</taxon>
        <taxon>Parabasalia</taxon>
        <taxon>Trichomonadida</taxon>
        <taxon>Trichomonadidae</taxon>
        <taxon>Trichomonas</taxon>
    </lineage>
</organism>
<dbReference type="CDD" id="cd04369">
    <property type="entry name" value="Bromodomain"/>
    <property type="match status" value="1"/>
</dbReference>
<dbReference type="SUPFAM" id="SSF47370">
    <property type="entry name" value="Bromodomain"/>
    <property type="match status" value="1"/>
</dbReference>
<dbReference type="InterPro" id="IPR036427">
    <property type="entry name" value="Bromodomain-like_sf"/>
</dbReference>
<accession>A2D8L3</accession>
<keyword evidence="5" id="KW-1185">Reference proteome</keyword>
<dbReference type="Gene3D" id="1.20.920.10">
    <property type="entry name" value="Bromodomain-like"/>
    <property type="match status" value="1"/>
</dbReference>
<dbReference type="OrthoDB" id="21449at2759"/>
<evidence type="ECO:0000313" key="4">
    <source>
        <dbReference type="EMBL" id="EAY23262.1"/>
    </source>
</evidence>
<dbReference type="InParanoid" id="A2D8L3"/>
<dbReference type="Proteomes" id="UP000001542">
    <property type="component" value="Unassembled WGS sequence"/>
</dbReference>
<dbReference type="SMR" id="A2D8L3"/>
<dbReference type="RefSeq" id="XP_001584248.1">
    <property type="nucleotide sequence ID" value="XM_001584198.1"/>
</dbReference>
<dbReference type="InterPro" id="IPR001487">
    <property type="entry name" value="Bromodomain"/>
</dbReference>
<dbReference type="VEuPathDB" id="TrichDB:TVAG_185690"/>
<evidence type="ECO:0000256" key="2">
    <source>
        <dbReference type="PROSITE-ProRule" id="PRU00035"/>
    </source>
</evidence>